<name>A7ELP2_SCLS1</name>
<dbReference type="RefSeq" id="XP_001593317.1">
    <property type="nucleotide sequence ID" value="XM_001593267.1"/>
</dbReference>
<dbReference type="Proteomes" id="UP000001312">
    <property type="component" value="Unassembled WGS sequence"/>
</dbReference>
<accession>A7ELP2</accession>
<reference evidence="2" key="1">
    <citation type="journal article" date="2011" name="PLoS Genet.">
        <title>Genomic analysis of the necrotrophic fungal pathogens Sclerotinia sclerotiorum and Botrytis cinerea.</title>
        <authorList>
            <person name="Amselem J."/>
            <person name="Cuomo C.A."/>
            <person name="van Kan J.A."/>
            <person name="Viaud M."/>
            <person name="Benito E.P."/>
            <person name="Couloux A."/>
            <person name="Coutinho P.M."/>
            <person name="de Vries R.P."/>
            <person name="Dyer P.S."/>
            <person name="Fillinger S."/>
            <person name="Fournier E."/>
            <person name="Gout L."/>
            <person name="Hahn M."/>
            <person name="Kohn L."/>
            <person name="Lapalu N."/>
            <person name="Plummer K.M."/>
            <person name="Pradier J.M."/>
            <person name="Quevillon E."/>
            <person name="Sharon A."/>
            <person name="Simon A."/>
            <person name="ten Have A."/>
            <person name="Tudzynski B."/>
            <person name="Tudzynski P."/>
            <person name="Wincker P."/>
            <person name="Andrew M."/>
            <person name="Anthouard V."/>
            <person name="Beever R.E."/>
            <person name="Beffa R."/>
            <person name="Benoit I."/>
            <person name="Bouzid O."/>
            <person name="Brault B."/>
            <person name="Chen Z."/>
            <person name="Choquer M."/>
            <person name="Collemare J."/>
            <person name="Cotton P."/>
            <person name="Danchin E.G."/>
            <person name="Da Silva C."/>
            <person name="Gautier A."/>
            <person name="Giraud C."/>
            <person name="Giraud T."/>
            <person name="Gonzalez C."/>
            <person name="Grossetete S."/>
            <person name="Guldener U."/>
            <person name="Henrissat B."/>
            <person name="Howlett B.J."/>
            <person name="Kodira C."/>
            <person name="Kretschmer M."/>
            <person name="Lappartient A."/>
            <person name="Leroch M."/>
            <person name="Levis C."/>
            <person name="Mauceli E."/>
            <person name="Neuveglise C."/>
            <person name="Oeser B."/>
            <person name="Pearson M."/>
            <person name="Poulain J."/>
            <person name="Poussereau N."/>
            <person name="Quesneville H."/>
            <person name="Rascle C."/>
            <person name="Schumacher J."/>
            <person name="Segurens B."/>
            <person name="Sexton A."/>
            <person name="Silva E."/>
            <person name="Sirven C."/>
            <person name="Soanes D.M."/>
            <person name="Talbot N.J."/>
            <person name="Templeton M."/>
            <person name="Yandava C."/>
            <person name="Yarden O."/>
            <person name="Zeng Q."/>
            <person name="Rollins J.A."/>
            <person name="Lebrun M.H."/>
            <person name="Dickman M."/>
        </authorList>
    </citation>
    <scope>NUCLEOTIDE SEQUENCE [LARGE SCALE GENOMIC DNA]</scope>
    <source>
        <strain evidence="2">ATCC 18683 / 1980 / Ss-1</strain>
    </source>
</reference>
<dbReference type="HOGENOM" id="CLU_3070094_0_0_1"/>
<dbReference type="KEGG" id="ssl:SS1G_06239"/>
<dbReference type="EMBL" id="CH476627">
    <property type="protein sequence ID" value="EDO03758.1"/>
    <property type="molecule type" value="Genomic_DNA"/>
</dbReference>
<evidence type="ECO:0000313" key="2">
    <source>
        <dbReference type="Proteomes" id="UP000001312"/>
    </source>
</evidence>
<dbReference type="InParanoid" id="A7ELP2"/>
<gene>
    <name evidence="1" type="ORF">SS1G_06239</name>
</gene>
<dbReference type="GeneID" id="5489004"/>
<protein>
    <submittedName>
        <fullName evidence="1">Uncharacterized protein</fullName>
    </submittedName>
</protein>
<keyword evidence="2" id="KW-1185">Reference proteome</keyword>
<dbReference type="AlphaFoldDB" id="A7ELP2"/>
<evidence type="ECO:0000313" key="1">
    <source>
        <dbReference type="EMBL" id="EDO03758.1"/>
    </source>
</evidence>
<sequence length="53" mass="6429">MWKATWSIVIVKMERFKKRKAENHVREYSTRNMNCLIMSEVNAEQISLKSRQK</sequence>
<proteinExistence type="predicted"/>
<organism evidence="1 2">
    <name type="scientific">Sclerotinia sclerotiorum (strain ATCC 18683 / 1980 / Ss-1)</name>
    <name type="common">White mold</name>
    <name type="synonym">Whetzelinia sclerotiorum</name>
    <dbReference type="NCBI Taxonomy" id="665079"/>
    <lineage>
        <taxon>Eukaryota</taxon>
        <taxon>Fungi</taxon>
        <taxon>Dikarya</taxon>
        <taxon>Ascomycota</taxon>
        <taxon>Pezizomycotina</taxon>
        <taxon>Leotiomycetes</taxon>
        <taxon>Helotiales</taxon>
        <taxon>Sclerotiniaceae</taxon>
        <taxon>Sclerotinia</taxon>
    </lineage>
</organism>